<evidence type="ECO:0000256" key="22">
    <source>
        <dbReference type="ARBA" id="ARBA00081504"/>
    </source>
</evidence>
<dbReference type="SUPFAM" id="SSF53335">
    <property type="entry name" value="S-adenosyl-L-methionine-dependent methyltransferases"/>
    <property type="match status" value="1"/>
</dbReference>
<evidence type="ECO:0000256" key="6">
    <source>
        <dbReference type="ARBA" id="ARBA00022553"/>
    </source>
</evidence>
<evidence type="ECO:0000313" key="24">
    <source>
        <dbReference type="EMBL" id="CAI9736713.1"/>
    </source>
</evidence>
<evidence type="ECO:0000256" key="9">
    <source>
        <dbReference type="ARBA" id="ARBA00022691"/>
    </source>
</evidence>
<dbReference type="Gene3D" id="3.40.50.150">
    <property type="entry name" value="Vaccinia Virus protein VP39"/>
    <property type="match status" value="1"/>
</dbReference>
<evidence type="ECO:0000256" key="12">
    <source>
        <dbReference type="ARBA" id="ARBA00023242"/>
    </source>
</evidence>
<comment type="catalytic activity">
    <reaction evidence="15">
        <text>a 5'-end (N(7)-methyl 5'-triphosphoguanosine)-ribonucleoside in snoRNA + S-adenosyl-L-methionine = a 5'-end (N(2),N(7)-dimethyl 5'-triphosphoguanosine)-ribonucleoside in snoRNA + S-adenosyl-L-homocysteine + H(+)</text>
        <dbReference type="Rhea" id="RHEA:78475"/>
        <dbReference type="Rhea" id="RHEA-COMP:19086"/>
        <dbReference type="Rhea" id="RHEA-COMP:19088"/>
        <dbReference type="ChEBI" id="CHEBI:15378"/>
        <dbReference type="ChEBI" id="CHEBI:57856"/>
        <dbReference type="ChEBI" id="CHEBI:59789"/>
        <dbReference type="ChEBI" id="CHEBI:156461"/>
        <dbReference type="ChEBI" id="CHEBI:172880"/>
    </reaction>
    <physiologicalReaction direction="left-to-right" evidence="15">
        <dbReference type="Rhea" id="RHEA:78476"/>
    </physiologicalReaction>
</comment>
<evidence type="ECO:0000256" key="11">
    <source>
        <dbReference type="ARBA" id="ARBA00023163"/>
    </source>
</evidence>
<dbReference type="InterPro" id="IPR029063">
    <property type="entry name" value="SAM-dependent_MTases_sf"/>
</dbReference>
<dbReference type="InterPro" id="IPR019012">
    <property type="entry name" value="RNA_cap_Gua-N2-MeTrfase"/>
</dbReference>
<feature type="compositionally biased region" description="Polar residues" evidence="23">
    <location>
        <begin position="216"/>
        <end position="226"/>
    </location>
</feature>
<feature type="compositionally biased region" description="Basic residues" evidence="23">
    <location>
        <begin position="99"/>
        <end position="116"/>
    </location>
</feature>
<evidence type="ECO:0000256" key="2">
    <source>
        <dbReference type="ARBA" id="ARBA00004496"/>
    </source>
</evidence>
<evidence type="ECO:0000256" key="16">
    <source>
        <dbReference type="ARBA" id="ARBA00048763"/>
    </source>
</evidence>
<feature type="compositionally biased region" description="Polar residues" evidence="23">
    <location>
        <begin position="275"/>
        <end position="284"/>
    </location>
</feature>
<keyword evidence="6" id="KW-0597">Phosphoprotein</keyword>
<comment type="catalytic activity">
    <reaction evidence="17">
        <text>a 5'-end (N(7)-methyl 5'-triphosphoguanosine)-ribonucleoside in snRNA + S-adenosyl-L-methionine = a 5'-end (N(2),N(7)-dimethyl 5'-triphosphoguanosine)-ribonucleoside in snRNA + S-adenosyl-L-homocysteine + H(+)</text>
        <dbReference type="Rhea" id="RHEA:78471"/>
        <dbReference type="Rhea" id="RHEA-COMP:19085"/>
        <dbReference type="Rhea" id="RHEA-COMP:19087"/>
        <dbReference type="ChEBI" id="CHEBI:15378"/>
        <dbReference type="ChEBI" id="CHEBI:57856"/>
        <dbReference type="ChEBI" id="CHEBI:59789"/>
        <dbReference type="ChEBI" id="CHEBI:156461"/>
        <dbReference type="ChEBI" id="CHEBI:172880"/>
    </reaction>
    <physiologicalReaction direction="left-to-right" evidence="17">
        <dbReference type="Rhea" id="RHEA:78472"/>
    </physiologicalReaction>
</comment>
<comment type="catalytic activity">
    <reaction evidence="14">
        <text>a 5'-end (N(2),N(7)-dimethyl 5'-triphosphoguanosine)-ribonucleoside in snoRNA + S-adenosyl-L-methionine = a 5'-end (N(2),N(2),N(7)-trimethyl 5'-triphosphoguanosine)-ribonucleoside in snoRNA + S-adenosyl-L-homocysteine + H(+)</text>
        <dbReference type="Rhea" id="RHEA:78507"/>
        <dbReference type="Rhea" id="RHEA-COMP:19088"/>
        <dbReference type="Rhea" id="RHEA-COMP:19090"/>
        <dbReference type="ChEBI" id="CHEBI:15378"/>
        <dbReference type="ChEBI" id="CHEBI:57856"/>
        <dbReference type="ChEBI" id="CHEBI:59789"/>
        <dbReference type="ChEBI" id="CHEBI:167623"/>
        <dbReference type="ChEBI" id="CHEBI:172880"/>
    </reaction>
    <physiologicalReaction direction="left-to-right" evidence="14">
        <dbReference type="Rhea" id="RHEA:78508"/>
    </physiologicalReaction>
</comment>
<comment type="similarity">
    <text evidence="13">Belongs to the methyltransferase superfamily. Trimethylguanosine synthase family.</text>
</comment>
<keyword evidence="9" id="KW-0949">S-adenosyl-L-methionine</keyword>
<dbReference type="InterPro" id="IPR002052">
    <property type="entry name" value="DNA_methylase_N6_adenine_CS"/>
</dbReference>
<evidence type="ECO:0000256" key="7">
    <source>
        <dbReference type="ARBA" id="ARBA00022603"/>
    </source>
</evidence>
<keyword evidence="5" id="KW-0963">Cytoplasm</keyword>
<dbReference type="PANTHER" id="PTHR14741">
    <property type="entry name" value="S-ADENOSYLMETHIONINE-DEPENDENT METHYLTRANSFERASE RELATED"/>
    <property type="match status" value="1"/>
</dbReference>
<dbReference type="GO" id="GO:0003676">
    <property type="term" value="F:nucleic acid binding"/>
    <property type="evidence" value="ECO:0007669"/>
    <property type="project" value="InterPro"/>
</dbReference>
<protein>
    <recommendedName>
        <fullName evidence="4">Trimethylguanosine synthase</fullName>
    </recommendedName>
    <alternativeName>
        <fullName evidence="18">Cap-specific guanine-N(2) methyltransferase</fullName>
    </alternativeName>
    <alternativeName>
        <fullName evidence="21">Nuclear receptor coactivator 6-interacting protein</fullName>
    </alternativeName>
    <alternativeName>
        <fullName evidence="22">PRIP-interacting protein with methyltransferase motif</fullName>
    </alternativeName>
</protein>
<comment type="subunit">
    <text evidence="20">May form homooligomers. Interacts with CREBBP/CBP, EED/WAIT1, EP300/P300, NCOA6/PRIP, PPARBP/PBP and SMN.</text>
</comment>
<evidence type="ECO:0000256" key="8">
    <source>
        <dbReference type="ARBA" id="ARBA00022679"/>
    </source>
</evidence>
<dbReference type="AlphaFoldDB" id="A0AA36BLZ0"/>
<dbReference type="FunFam" id="3.40.50.150:FF:000066">
    <property type="entry name" value="Trimethylguanosine synthase 1"/>
    <property type="match status" value="1"/>
</dbReference>
<evidence type="ECO:0000256" key="1">
    <source>
        <dbReference type="ARBA" id="ARBA00004408"/>
    </source>
</evidence>
<keyword evidence="7" id="KW-0489">Methyltransferase</keyword>
<evidence type="ECO:0000256" key="21">
    <source>
        <dbReference type="ARBA" id="ARBA00079339"/>
    </source>
</evidence>
<keyword evidence="11" id="KW-0804">Transcription</keyword>
<dbReference type="GO" id="GO:0005737">
    <property type="term" value="C:cytoplasm"/>
    <property type="evidence" value="ECO:0007669"/>
    <property type="project" value="UniProtKB-SubCell"/>
</dbReference>
<evidence type="ECO:0000256" key="3">
    <source>
        <dbReference type="ARBA" id="ARBA00004604"/>
    </source>
</evidence>
<dbReference type="EMBL" id="OX597832">
    <property type="protein sequence ID" value="CAI9736713.1"/>
    <property type="molecule type" value="Genomic_DNA"/>
</dbReference>
<feature type="compositionally biased region" description="Acidic residues" evidence="23">
    <location>
        <begin position="51"/>
        <end position="68"/>
    </location>
</feature>
<feature type="region of interest" description="Disordered" evidence="23">
    <location>
        <begin position="762"/>
        <end position="833"/>
    </location>
</feature>
<evidence type="ECO:0000256" key="18">
    <source>
        <dbReference type="ARBA" id="ARBA00049790"/>
    </source>
</evidence>
<organism evidence="24 25">
    <name type="scientific">Octopus vulgaris</name>
    <name type="common">Common octopus</name>
    <dbReference type="NCBI Taxonomy" id="6645"/>
    <lineage>
        <taxon>Eukaryota</taxon>
        <taxon>Metazoa</taxon>
        <taxon>Spiralia</taxon>
        <taxon>Lophotrochozoa</taxon>
        <taxon>Mollusca</taxon>
        <taxon>Cephalopoda</taxon>
        <taxon>Coleoidea</taxon>
        <taxon>Octopodiformes</taxon>
        <taxon>Octopoda</taxon>
        <taxon>Incirrata</taxon>
        <taxon>Octopodidae</taxon>
        <taxon>Octopus</taxon>
    </lineage>
</organism>
<feature type="region of interest" description="Disordered" evidence="23">
    <location>
        <begin position="41"/>
        <end position="127"/>
    </location>
</feature>
<dbReference type="Proteomes" id="UP001162480">
    <property type="component" value="Chromosome 19"/>
</dbReference>
<evidence type="ECO:0000256" key="10">
    <source>
        <dbReference type="ARBA" id="ARBA00023015"/>
    </source>
</evidence>
<dbReference type="GO" id="GO:0005730">
    <property type="term" value="C:nucleolus"/>
    <property type="evidence" value="ECO:0007669"/>
    <property type="project" value="UniProtKB-SubCell"/>
</dbReference>
<comment type="function">
    <text evidence="19">Catalyzes the 2 serial methylation steps for the conversion of the 7-monomethylguanosine (m(7)G) caps of snRNAs and snoRNAs to a 2,2,7-trimethylguanosine (m(2,2,7)G) cap structure. The enzyme is specific for guanine, and N7 methylation must precede N2 methylation. Hypermethylation of the m7G cap of U snRNAs leads to their concentration in nuclear foci, their colocalization with coilin and the formation of canonical Cajal bodies (CBs). Plays a role in transcriptional regulation.</text>
</comment>
<sequence>MYHERKPVADVKFVLGDESTVECLLTRSVLCDRGYDAADVDEDDKSVSCNADDDDDDDDILDVDDTETEMMKEMGLPSQFGNPQRQLDSGIVKKETKTKTKKKPRKKHRKRKKQRNSSKEFEDVEKSLGECSTSLDTEMSEESQSLIVPVEIFQSIEQNNSNFDAVWQDYWSNYGEYLVWHGWVSKYPDQIDADSYAVPPIAEVEVVSTNDGCDMNNEQETNNSVPENGFPSDVGQNFNENNNNILPQNDETNSQSEHLQTDSDANHCLEEEKTSNISLSNSEDVSGRQDQCPVYQPCSQQTTTAEEQINQQRTSADLHQNGNQVCRDGEELVHNSDQPNMNGHQGNSKSVYWSYKTQGRTFDAAVESTMARCTESGMVCEESPKLSEQQGNCSDSAAGNKESKLIEMMHCYSISKDHVANTDEHGDVANTEKHDSELSTENGRRSDFNYNDMWESLWTEHYQESYWFYYIQFQESYERHSNRRHQNEDTVLEEVSSSNNNPKEFNVVSNGTLSHSNFGSVSNGFQETQTIENDIGHSVVENDADVMSTEQSRTDSENTFLSLQQNSDFCESKETCLEKMNNEEDEDKPPEELPTKSVKCSLVKESDKLHEEFKLEPTADSQTMDCTAEGSDMMETLDSLGFNMFQENSARKATVSSIQWRLHPNTLRHYSKVNTGKQPVHIYFDDDDEEEDVDNGDDEMREKFTDKVEELEKNKVVQKVKKFLSGIEPLTDKAANLGNEEKLHSSDCPENDSVPSAETKIETQIPDPLDCVKNSEGVSDTPSETTPSCEDSVAKQGVHFVDTVKPNSSTEGSDEKCLQKLKPSAGKSKKQKQKMDIPAEILEDQTLRKYWSQRFRLFSRFNKGVKLHKDSWFSVTPEKIAEYVAERCRCDVVVDGFCGVGGNAIQFAFTCQYVIAIDIDPVKVGYAQHNAELYGVADRIEFIVGDFLQVVPHLNAVDVVYLDPPWGGPNYLTADVFDVETMELKAYPSFDLFIYLSIVHVECFTSDIFAAARKVTNNVAFSAPRNTSTEQLCKLAGEHGKVEIEQNILNNKVKTITAYYGELIVERK</sequence>
<gene>
    <name evidence="24" type="ORF">OCTVUL_1B002181</name>
</gene>
<keyword evidence="25" id="KW-1185">Reference proteome</keyword>
<comment type="subcellular location">
    <subcellularLocation>
        <location evidence="2">Cytoplasm</location>
    </subcellularLocation>
    <subcellularLocation>
        <location evidence="1">Nucleus</location>
        <location evidence="1">Cajal body</location>
    </subcellularLocation>
    <subcellularLocation>
        <location evidence="3">Nucleus</location>
        <location evidence="3">Nucleolus</location>
    </subcellularLocation>
</comment>
<accession>A0AA36BLZ0</accession>
<reference evidence="24" key="1">
    <citation type="submission" date="2023-08" db="EMBL/GenBank/DDBJ databases">
        <authorList>
            <person name="Alioto T."/>
            <person name="Alioto T."/>
            <person name="Gomez Garrido J."/>
        </authorList>
    </citation>
    <scope>NUCLEOTIDE SEQUENCE</scope>
</reference>
<feature type="compositionally biased region" description="Polar residues" evidence="23">
    <location>
        <begin position="776"/>
        <end position="789"/>
    </location>
</feature>
<feature type="compositionally biased region" description="Polar residues" evidence="23">
    <location>
        <begin position="234"/>
        <end position="258"/>
    </location>
</feature>
<evidence type="ECO:0000256" key="14">
    <source>
        <dbReference type="ARBA" id="ARBA00047418"/>
    </source>
</evidence>
<comment type="catalytic activity">
    <reaction evidence="16">
        <text>a 5'-end (N(2),N(7)-dimethyl 5'-triphosphoguanosine)-ribonucleoside in snRNA + S-adenosyl-L-methionine = a 5'-end (N(2),N(2),N(7)-trimethyl 5'-triphosphoguanosine)-ribonucleoside in snRNA + S-adenosyl-L-homocysteine + H(+)</text>
        <dbReference type="Rhea" id="RHEA:78479"/>
        <dbReference type="Rhea" id="RHEA-COMP:19087"/>
        <dbReference type="Rhea" id="RHEA-COMP:19089"/>
        <dbReference type="ChEBI" id="CHEBI:15378"/>
        <dbReference type="ChEBI" id="CHEBI:57856"/>
        <dbReference type="ChEBI" id="CHEBI:59789"/>
        <dbReference type="ChEBI" id="CHEBI:167623"/>
        <dbReference type="ChEBI" id="CHEBI:172880"/>
    </reaction>
    <physiologicalReaction direction="left-to-right" evidence="16">
        <dbReference type="Rhea" id="RHEA:78480"/>
    </physiologicalReaction>
</comment>
<evidence type="ECO:0000256" key="4">
    <source>
        <dbReference type="ARBA" id="ARBA00018517"/>
    </source>
</evidence>
<evidence type="ECO:0000256" key="20">
    <source>
        <dbReference type="ARBA" id="ARBA00064494"/>
    </source>
</evidence>
<feature type="compositionally biased region" description="Basic and acidic residues" evidence="23">
    <location>
        <begin position="259"/>
        <end position="274"/>
    </location>
</feature>
<dbReference type="GO" id="GO:0015030">
    <property type="term" value="C:Cajal body"/>
    <property type="evidence" value="ECO:0007669"/>
    <property type="project" value="UniProtKB-SubCell"/>
</dbReference>
<evidence type="ECO:0000256" key="19">
    <source>
        <dbReference type="ARBA" id="ARBA00057179"/>
    </source>
</evidence>
<evidence type="ECO:0000256" key="15">
    <source>
        <dbReference type="ARBA" id="ARBA00048740"/>
    </source>
</evidence>
<name>A0AA36BLZ0_OCTVU</name>
<dbReference type="PANTHER" id="PTHR14741:SF32">
    <property type="entry name" value="TRIMETHYLGUANOSINE SYNTHASE"/>
    <property type="match status" value="1"/>
</dbReference>
<feature type="compositionally biased region" description="Basic and acidic residues" evidence="23">
    <location>
        <begin position="117"/>
        <end position="127"/>
    </location>
</feature>
<dbReference type="CDD" id="cd02440">
    <property type="entry name" value="AdoMet_MTases"/>
    <property type="match status" value="1"/>
</dbReference>
<evidence type="ECO:0000256" key="23">
    <source>
        <dbReference type="SAM" id="MobiDB-lite"/>
    </source>
</evidence>
<evidence type="ECO:0000256" key="13">
    <source>
        <dbReference type="ARBA" id="ARBA00025783"/>
    </source>
</evidence>
<feature type="region of interest" description="Disordered" evidence="23">
    <location>
        <begin position="426"/>
        <end position="445"/>
    </location>
</feature>
<evidence type="ECO:0000256" key="17">
    <source>
        <dbReference type="ARBA" id="ARBA00049075"/>
    </source>
</evidence>
<dbReference type="GO" id="GO:0071164">
    <property type="term" value="F:RNA cap trimethylguanosine synthase activity"/>
    <property type="evidence" value="ECO:0007669"/>
    <property type="project" value="TreeGrafter"/>
</dbReference>
<evidence type="ECO:0000256" key="5">
    <source>
        <dbReference type="ARBA" id="ARBA00022490"/>
    </source>
</evidence>
<dbReference type="PROSITE" id="PS00092">
    <property type="entry name" value="N6_MTASE"/>
    <property type="match status" value="1"/>
</dbReference>
<proteinExistence type="inferred from homology"/>
<dbReference type="Pfam" id="PF09445">
    <property type="entry name" value="Methyltransf_15"/>
    <property type="match status" value="1"/>
</dbReference>
<feature type="region of interest" description="Disordered" evidence="23">
    <location>
        <begin position="216"/>
        <end position="293"/>
    </location>
</feature>
<keyword evidence="10" id="KW-0805">Transcription regulation</keyword>
<evidence type="ECO:0000313" key="25">
    <source>
        <dbReference type="Proteomes" id="UP001162480"/>
    </source>
</evidence>
<keyword evidence="8" id="KW-0808">Transferase</keyword>
<keyword evidence="12" id="KW-0539">Nucleus</keyword>